<dbReference type="AlphaFoldDB" id="A0A2U1MPA1"/>
<accession>A0A2U1MPA1</accession>
<name>A0A2U1MPA1_ARTAN</name>
<dbReference type="Pfam" id="PF13947">
    <property type="entry name" value="GUB_WAK_bind"/>
    <property type="match status" value="1"/>
</dbReference>
<dbReference type="Proteomes" id="UP000245207">
    <property type="component" value="Unassembled WGS sequence"/>
</dbReference>
<keyword evidence="4" id="KW-0418">Kinase</keyword>
<comment type="subcellular location">
    <subcellularLocation>
        <location evidence="1">Membrane</location>
        <topology evidence="1">Single-pass membrane protein</topology>
    </subcellularLocation>
</comment>
<dbReference type="InterPro" id="IPR025287">
    <property type="entry name" value="WAK_GUB"/>
</dbReference>
<evidence type="ECO:0000259" key="3">
    <source>
        <dbReference type="Pfam" id="PF13947"/>
    </source>
</evidence>
<dbReference type="EMBL" id="PKPP01004717">
    <property type="protein sequence ID" value="PWA63095.1"/>
    <property type="molecule type" value="Genomic_DNA"/>
</dbReference>
<feature type="domain" description="Wall-associated receptor kinase galacturonan-binding" evidence="3">
    <location>
        <begin position="2"/>
        <end position="55"/>
    </location>
</feature>
<reference evidence="4 5" key="1">
    <citation type="journal article" date="2018" name="Mol. Plant">
        <title>The genome of Artemisia annua provides insight into the evolution of Asteraceae family and artemisinin biosynthesis.</title>
        <authorList>
            <person name="Shen Q."/>
            <person name="Zhang L."/>
            <person name="Liao Z."/>
            <person name="Wang S."/>
            <person name="Yan T."/>
            <person name="Shi P."/>
            <person name="Liu M."/>
            <person name="Fu X."/>
            <person name="Pan Q."/>
            <person name="Wang Y."/>
            <person name="Lv Z."/>
            <person name="Lu X."/>
            <person name="Zhang F."/>
            <person name="Jiang W."/>
            <person name="Ma Y."/>
            <person name="Chen M."/>
            <person name="Hao X."/>
            <person name="Li L."/>
            <person name="Tang Y."/>
            <person name="Lv G."/>
            <person name="Zhou Y."/>
            <person name="Sun X."/>
            <person name="Brodelius P.E."/>
            <person name="Rose J.K.C."/>
            <person name="Tang K."/>
        </authorList>
    </citation>
    <scope>NUCLEOTIDE SEQUENCE [LARGE SCALE GENOMIC DNA]</scope>
    <source>
        <strain evidence="5">cv. Huhao1</strain>
        <tissue evidence="4">Leaf</tissue>
    </source>
</reference>
<proteinExistence type="predicted"/>
<evidence type="ECO:0000313" key="5">
    <source>
        <dbReference type="Proteomes" id="UP000245207"/>
    </source>
</evidence>
<gene>
    <name evidence="4" type="ORF">CTI12_AA355670</name>
</gene>
<organism evidence="4 5">
    <name type="scientific">Artemisia annua</name>
    <name type="common">Sweet wormwood</name>
    <dbReference type="NCBI Taxonomy" id="35608"/>
    <lineage>
        <taxon>Eukaryota</taxon>
        <taxon>Viridiplantae</taxon>
        <taxon>Streptophyta</taxon>
        <taxon>Embryophyta</taxon>
        <taxon>Tracheophyta</taxon>
        <taxon>Spermatophyta</taxon>
        <taxon>Magnoliopsida</taxon>
        <taxon>eudicotyledons</taxon>
        <taxon>Gunneridae</taxon>
        <taxon>Pentapetalae</taxon>
        <taxon>asterids</taxon>
        <taxon>campanulids</taxon>
        <taxon>Asterales</taxon>
        <taxon>Asteraceae</taxon>
        <taxon>Asteroideae</taxon>
        <taxon>Anthemideae</taxon>
        <taxon>Artemisiinae</taxon>
        <taxon>Artemisia</taxon>
    </lineage>
</organism>
<dbReference type="PANTHER" id="PTHR33491">
    <property type="entry name" value="OSJNBA0016N04.9 PROTEIN"/>
    <property type="match status" value="1"/>
</dbReference>
<dbReference type="STRING" id="35608.A0A2U1MPA1"/>
<evidence type="ECO:0000256" key="2">
    <source>
        <dbReference type="ARBA" id="ARBA00022729"/>
    </source>
</evidence>
<sequence>MCGNVRIPFPFGIGEKCSVNKWYAVECLSSKPYLSALNHLEVVGVDLVNQTVTVNIMQKISDCSRTGSMDLGGTPFLYSRSHNKFVAVGCGNAVMMDDHGSVLTGCSNTCSNDATTVTDRNKCFGIGCCEATIPHYIKSYNMNLTGLESLGGNGPCGFAYLVDKNSYVGGGSSNYVKTSLLWTLSDHDFDQIRCHISYLVARLLLDLGNGTSISSRKCSSDRDRPMQGNPYFPQGMEAFSFSTHAFSYGRVCKVQQLRKKFHL</sequence>
<keyword evidence="4" id="KW-0808">Transferase</keyword>
<dbReference type="GO" id="GO:0016301">
    <property type="term" value="F:kinase activity"/>
    <property type="evidence" value="ECO:0007669"/>
    <property type="project" value="UniProtKB-KW"/>
</dbReference>
<keyword evidence="5" id="KW-1185">Reference proteome</keyword>
<evidence type="ECO:0000256" key="1">
    <source>
        <dbReference type="ARBA" id="ARBA00004167"/>
    </source>
</evidence>
<dbReference type="OrthoDB" id="4062651at2759"/>
<comment type="caution">
    <text evidence="4">The sequence shown here is derived from an EMBL/GenBank/DDBJ whole genome shotgun (WGS) entry which is preliminary data.</text>
</comment>
<dbReference type="GO" id="GO:0016020">
    <property type="term" value="C:membrane"/>
    <property type="evidence" value="ECO:0007669"/>
    <property type="project" value="UniProtKB-SubCell"/>
</dbReference>
<dbReference type="GO" id="GO:0030247">
    <property type="term" value="F:polysaccharide binding"/>
    <property type="evidence" value="ECO:0007669"/>
    <property type="project" value="InterPro"/>
</dbReference>
<evidence type="ECO:0000313" key="4">
    <source>
        <dbReference type="EMBL" id="PWA63095.1"/>
    </source>
</evidence>
<protein>
    <submittedName>
        <fullName evidence="4">Protein kinase-like domain-containing protein</fullName>
    </submittedName>
</protein>
<keyword evidence="2" id="KW-0732">Signal</keyword>